<organism evidence="2 3">
    <name type="scientific">Pseudonocardia humida</name>
    <dbReference type="NCBI Taxonomy" id="2800819"/>
    <lineage>
        <taxon>Bacteria</taxon>
        <taxon>Bacillati</taxon>
        <taxon>Actinomycetota</taxon>
        <taxon>Actinomycetes</taxon>
        <taxon>Pseudonocardiales</taxon>
        <taxon>Pseudonocardiaceae</taxon>
        <taxon>Pseudonocardia</taxon>
    </lineage>
</organism>
<proteinExistence type="predicted"/>
<dbReference type="Gene3D" id="3.40.430.10">
    <property type="entry name" value="Dihydrofolate Reductase, subunit A"/>
    <property type="match status" value="1"/>
</dbReference>
<dbReference type="InterPro" id="IPR024072">
    <property type="entry name" value="DHFR-like_dom_sf"/>
</dbReference>
<gene>
    <name evidence="2" type="ORF">KDL28_39150</name>
</gene>
<evidence type="ECO:0000313" key="2">
    <source>
        <dbReference type="EMBL" id="MCO1661081.1"/>
    </source>
</evidence>
<name>A0ABT1ADE5_9PSEU</name>
<protein>
    <submittedName>
        <fullName evidence="2">Dihydrofolate reductase family protein</fullName>
    </submittedName>
</protein>
<evidence type="ECO:0000259" key="1">
    <source>
        <dbReference type="Pfam" id="PF01872"/>
    </source>
</evidence>
<dbReference type="Proteomes" id="UP001165283">
    <property type="component" value="Unassembled WGS sequence"/>
</dbReference>
<comment type="caution">
    <text evidence="2">The sequence shown here is derived from an EMBL/GenBank/DDBJ whole genome shotgun (WGS) entry which is preliminary data.</text>
</comment>
<dbReference type="EMBL" id="JAGSOV010000106">
    <property type="protein sequence ID" value="MCO1661081.1"/>
    <property type="molecule type" value="Genomic_DNA"/>
</dbReference>
<accession>A0ABT1ADE5</accession>
<reference evidence="2" key="1">
    <citation type="submission" date="2021-04" db="EMBL/GenBank/DDBJ databases">
        <title>Pseudonocardia sp. nov., isolated from sandy soil of mangrove forest.</title>
        <authorList>
            <person name="Zan Z."/>
            <person name="Huang R."/>
            <person name="Liu W."/>
        </authorList>
    </citation>
    <scope>NUCLEOTIDE SEQUENCE</scope>
    <source>
        <strain evidence="2">S2-4</strain>
    </source>
</reference>
<dbReference type="Pfam" id="PF01872">
    <property type="entry name" value="RibD_C"/>
    <property type="match status" value="1"/>
</dbReference>
<keyword evidence="3" id="KW-1185">Reference proteome</keyword>
<dbReference type="InterPro" id="IPR002734">
    <property type="entry name" value="RibDG_C"/>
</dbReference>
<dbReference type="RefSeq" id="WP_252446593.1">
    <property type="nucleotide sequence ID" value="NZ_JAGSOV010000106.1"/>
</dbReference>
<sequence length="185" mass="20163">MGILSYTMSISFDGYVEDETGGFDWAVPDEEVHRVANEQTERTAALLYGRRMFETMDEFWSSPERADGGAVEAGFARAYVATPRIVFSDTLTSVPDGCRLVRSADAVAEVERLKEETDGVLGVAGPGLAAALADQIDELAPFVVPAVAGGGKPFLPPGRRFDLTLVEHRVFEASGWAMVRYRVNR</sequence>
<evidence type="ECO:0000313" key="3">
    <source>
        <dbReference type="Proteomes" id="UP001165283"/>
    </source>
</evidence>
<dbReference type="SUPFAM" id="SSF53597">
    <property type="entry name" value="Dihydrofolate reductase-like"/>
    <property type="match status" value="1"/>
</dbReference>
<feature type="domain" description="Bacterial bifunctional deaminase-reductase C-terminal" evidence="1">
    <location>
        <begin position="6"/>
        <end position="171"/>
    </location>
</feature>